<feature type="domain" description="NIDO" evidence="9">
    <location>
        <begin position="111"/>
        <end position="179"/>
    </location>
</feature>
<feature type="compositionally biased region" description="Gly residues" evidence="8">
    <location>
        <begin position="510"/>
        <end position="522"/>
    </location>
</feature>
<evidence type="ECO:0000256" key="4">
    <source>
        <dbReference type="ARBA" id="ARBA00022656"/>
    </source>
</evidence>
<dbReference type="EMBL" id="JADMKU010000006">
    <property type="protein sequence ID" value="MBR9651227.1"/>
    <property type="molecule type" value="Genomic_DNA"/>
</dbReference>
<dbReference type="Gene3D" id="2.150.10.10">
    <property type="entry name" value="Serralysin-like metalloprotease, C-terminal"/>
    <property type="match status" value="3"/>
</dbReference>
<protein>
    <submittedName>
        <fullName evidence="11">Hint domain-containing protein</fullName>
    </submittedName>
</protein>
<dbReference type="InterPro" id="IPR036844">
    <property type="entry name" value="Hint_dom_sf"/>
</dbReference>
<dbReference type="PRINTS" id="PR00313">
    <property type="entry name" value="CABNDNGRPT"/>
</dbReference>
<keyword evidence="12" id="KW-1185">Reference proteome</keyword>
<dbReference type="InterPro" id="IPR011049">
    <property type="entry name" value="Serralysin-like_metalloprot_C"/>
</dbReference>
<dbReference type="SUPFAM" id="SSF51294">
    <property type="entry name" value="Hedgehog/intein (Hint) domain"/>
    <property type="match status" value="1"/>
</dbReference>
<evidence type="ECO:0000259" key="10">
    <source>
        <dbReference type="Pfam" id="PF13403"/>
    </source>
</evidence>
<feature type="domain" description="Hedgehog/Intein (Hint)" evidence="10">
    <location>
        <begin position="743"/>
        <end position="881"/>
    </location>
</feature>
<dbReference type="PANTHER" id="PTHR38340:SF1">
    <property type="entry name" value="S-LAYER PROTEIN"/>
    <property type="match status" value="1"/>
</dbReference>
<keyword evidence="3" id="KW-0964">Secreted</keyword>
<dbReference type="Gene3D" id="2.170.16.10">
    <property type="entry name" value="Hedgehog/Intein (Hint) domain"/>
    <property type="match status" value="1"/>
</dbReference>
<keyword evidence="7" id="KW-0472">Membrane</keyword>
<proteinExistence type="predicted"/>
<gene>
    <name evidence="11" type="ORF">IT775_08850</name>
</gene>
<organism evidence="11 12">
    <name type="scientific">Thalassovita aquimarina</name>
    <dbReference type="NCBI Taxonomy" id="2785917"/>
    <lineage>
        <taxon>Bacteria</taxon>
        <taxon>Pseudomonadati</taxon>
        <taxon>Pseudomonadota</taxon>
        <taxon>Alphaproteobacteria</taxon>
        <taxon>Rhodobacterales</taxon>
        <taxon>Roseobacteraceae</taxon>
        <taxon>Thalassovita</taxon>
    </lineage>
</organism>
<sequence length="928" mass="94344">MANMKSGLGGPAGYGENVFSLAPKTVGDSDDGSVEIDASALFGTEGIDFFGTNYNSVFLNSNGTISFGAAQTAYAPDLAGTGTPTIAAFWSDIDITEGGEIYWDIDPDAGTMTFTWADVAPYSGPGDNSFQLVLTATGDGDFTTEFIYGDIRWTNGGSGTAQTGFTDGGDNVLPLEGSGSRWALRGYENNDFGSGDPSGHYVQGFIDGAPADPDGVVDGSTGADAIDNTYSDADGDQIDHGTDTADSVVAGAGDDTVLSGAGNDTVSGGAGADTVDGGDGDDVIYGDDQTDPSPTAQVLDWTAQGSDGTDLGAGFTQDTGDITVSVGFGDDGNNNPTYEIDTTGQYVGTGEDFDPNSGLRLYGKGDGATSTTTLSFTGNPGSSVEDTVQNVSFRLYDIDWGSGNHTDIVSINAYDADGNPVAVTITLGGGDTVSGNTINAETVAESASDQGGSALIEIAGPVGRVEIIYGNGQSGTQAIWMSDMHFDTIPAIADGNDVLSGGTGNDAIYGQGGDDSLGGGDGNDTLSGGTGNDTLQGGAGGDSLSGGAGMDFIDYSGSDAGVAIDLGANTAAGGHAAGDTLAGGLDGIIGSDWDDTLTGYDAEGPDWTNAFYGGAGNDLIDGAGGNDRLYGEDGADTILGGAGADLIDGGAGDDVIHAGSGDSATGGAGDDLFVIDETALGGGTIRIDGGEGDEPVGDTLDFGGLIDWDDISYTSTDPDALAGSATLSDGTLVEFSNIEDVIICFTGGTLIQTAQGARPVEDLRPGDLILTRDHGMQPLRWTGSRSVTGTDSFAPIRIAPGTLGNDRALLVSPQHRMLHKSCSATLYFNAPEVLIPAKHMIDGSSIQQIDQLKVDYYHLMFDQHEIVFAEGVASESFHPGQMGLSALSQPSREELFALFPELRSDPNGFGDTARLCLKANEARVLMAA</sequence>
<evidence type="ECO:0000256" key="3">
    <source>
        <dbReference type="ARBA" id="ARBA00022525"/>
    </source>
</evidence>
<evidence type="ECO:0000256" key="6">
    <source>
        <dbReference type="ARBA" id="ARBA00023026"/>
    </source>
</evidence>
<dbReference type="InterPro" id="IPR050557">
    <property type="entry name" value="RTX_toxin/Mannuronan_C5-epim"/>
</dbReference>
<dbReference type="PRINTS" id="PR01488">
    <property type="entry name" value="RTXTOXINA"/>
</dbReference>
<accession>A0ABS5HQG5</accession>
<keyword evidence="4" id="KW-0800">Toxin</keyword>
<dbReference type="Pfam" id="PF06119">
    <property type="entry name" value="NIDO"/>
    <property type="match status" value="2"/>
</dbReference>
<evidence type="ECO:0000256" key="2">
    <source>
        <dbReference type="ARBA" id="ARBA00004613"/>
    </source>
</evidence>
<dbReference type="InterPro" id="IPR003995">
    <property type="entry name" value="RTX_toxin_determinant-A"/>
</dbReference>
<keyword evidence="5" id="KW-0677">Repeat</keyword>
<evidence type="ECO:0000256" key="1">
    <source>
        <dbReference type="ARBA" id="ARBA00004370"/>
    </source>
</evidence>
<evidence type="ECO:0000313" key="11">
    <source>
        <dbReference type="EMBL" id="MBR9651227.1"/>
    </source>
</evidence>
<comment type="subcellular location">
    <subcellularLocation>
        <location evidence="1">Membrane</location>
    </subcellularLocation>
    <subcellularLocation>
        <location evidence="2">Secreted</location>
    </subcellularLocation>
</comment>
<evidence type="ECO:0000259" key="9">
    <source>
        <dbReference type="Pfam" id="PF06119"/>
    </source>
</evidence>
<dbReference type="PANTHER" id="PTHR38340">
    <property type="entry name" value="S-LAYER PROTEIN"/>
    <property type="match status" value="1"/>
</dbReference>
<dbReference type="InterPro" id="IPR003886">
    <property type="entry name" value="NIDO_dom"/>
</dbReference>
<dbReference type="Proteomes" id="UP001195941">
    <property type="component" value="Unassembled WGS sequence"/>
</dbReference>
<reference evidence="11 12" key="1">
    <citation type="journal article" date="2021" name="Arch. Microbiol.">
        <title>Thalassobius aquimarinus sp. nov., isolated from the Sea of Japan seashore.</title>
        <authorList>
            <person name="Kurilenko V.V."/>
            <person name="Romanenko L.A."/>
            <person name="Chernysheva N.Y."/>
            <person name="Velansky P.V."/>
            <person name="Tekutyeva L.A."/>
            <person name="Isaeva M.P."/>
            <person name="Mikhailov V.V."/>
        </authorList>
    </citation>
    <scope>NUCLEOTIDE SEQUENCE [LARGE SCALE GENOMIC DNA]</scope>
    <source>
        <strain evidence="11 12">KMM 8518</strain>
    </source>
</reference>
<evidence type="ECO:0000256" key="7">
    <source>
        <dbReference type="ARBA" id="ARBA00023136"/>
    </source>
</evidence>
<evidence type="ECO:0000313" key="12">
    <source>
        <dbReference type="Proteomes" id="UP001195941"/>
    </source>
</evidence>
<evidence type="ECO:0000256" key="8">
    <source>
        <dbReference type="SAM" id="MobiDB-lite"/>
    </source>
</evidence>
<name>A0ABS5HQG5_9RHOB</name>
<dbReference type="InterPro" id="IPR028992">
    <property type="entry name" value="Hedgehog/Intein_dom"/>
</dbReference>
<keyword evidence="6" id="KW-0843">Virulence</keyword>
<feature type="region of interest" description="Disordered" evidence="8">
    <location>
        <begin position="194"/>
        <end position="244"/>
    </location>
</feature>
<dbReference type="Pfam" id="PF00353">
    <property type="entry name" value="HemolysinCabind"/>
    <property type="match status" value="4"/>
</dbReference>
<feature type="domain" description="NIDO" evidence="9">
    <location>
        <begin position="55"/>
        <end position="104"/>
    </location>
</feature>
<feature type="compositionally biased region" description="Low complexity" evidence="8">
    <location>
        <begin position="523"/>
        <end position="535"/>
    </location>
</feature>
<dbReference type="SUPFAM" id="SSF51120">
    <property type="entry name" value="beta-Roll"/>
    <property type="match status" value="3"/>
</dbReference>
<evidence type="ECO:0000256" key="5">
    <source>
        <dbReference type="ARBA" id="ARBA00022737"/>
    </source>
</evidence>
<feature type="region of interest" description="Disordered" evidence="8">
    <location>
        <begin position="505"/>
        <end position="541"/>
    </location>
</feature>
<dbReference type="Pfam" id="PF13403">
    <property type="entry name" value="Hint_2"/>
    <property type="match status" value="1"/>
</dbReference>
<dbReference type="InterPro" id="IPR001343">
    <property type="entry name" value="Hemolysn_Ca-bd"/>
</dbReference>
<dbReference type="RefSeq" id="WP_212700747.1">
    <property type="nucleotide sequence ID" value="NZ_JADMKU010000006.1"/>
</dbReference>
<dbReference type="PROSITE" id="PS00330">
    <property type="entry name" value="HEMOLYSIN_CALCIUM"/>
    <property type="match status" value="5"/>
</dbReference>
<comment type="caution">
    <text evidence="11">The sequence shown here is derived from an EMBL/GenBank/DDBJ whole genome shotgun (WGS) entry which is preliminary data.</text>
</comment>
<dbReference type="InterPro" id="IPR018511">
    <property type="entry name" value="Hemolysin-typ_Ca-bd_CS"/>
</dbReference>